<protein>
    <submittedName>
        <fullName evidence="2">Uncharacterized protein</fullName>
    </submittedName>
</protein>
<organism evidence="2">
    <name type="scientific">uncultured Solirubrobacteraceae bacterium</name>
    <dbReference type="NCBI Taxonomy" id="1162706"/>
    <lineage>
        <taxon>Bacteria</taxon>
        <taxon>Bacillati</taxon>
        <taxon>Actinomycetota</taxon>
        <taxon>Thermoleophilia</taxon>
        <taxon>Solirubrobacterales</taxon>
        <taxon>Solirubrobacteraceae</taxon>
        <taxon>environmental samples</taxon>
    </lineage>
</organism>
<sequence length="33" mass="3572">VPQPHPQQPEGAPRRRDRPGHRAPRTAAPAGPL</sequence>
<feature type="non-terminal residue" evidence="2">
    <location>
        <position position="1"/>
    </location>
</feature>
<gene>
    <name evidence="2" type="ORF">AVDCRST_MAG85-2077</name>
</gene>
<feature type="region of interest" description="Disordered" evidence="1">
    <location>
        <begin position="1"/>
        <end position="33"/>
    </location>
</feature>
<evidence type="ECO:0000256" key="1">
    <source>
        <dbReference type="SAM" id="MobiDB-lite"/>
    </source>
</evidence>
<accession>A0A6J4SVT1</accession>
<feature type="non-terminal residue" evidence="2">
    <location>
        <position position="33"/>
    </location>
</feature>
<dbReference type="AlphaFoldDB" id="A0A6J4SVT1"/>
<reference evidence="2" key="1">
    <citation type="submission" date="2020-02" db="EMBL/GenBank/DDBJ databases">
        <authorList>
            <person name="Meier V. D."/>
        </authorList>
    </citation>
    <scope>NUCLEOTIDE SEQUENCE</scope>
    <source>
        <strain evidence="2">AVDCRST_MAG85</strain>
    </source>
</reference>
<proteinExistence type="predicted"/>
<name>A0A6J4SVT1_9ACTN</name>
<dbReference type="EMBL" id="CADCVT010000226">
    <property type="protein sequence ID" value="CAA9506617.1"/>
    <property type="molecule type" value="Genomic_DNA"/>
</dbReference>
<evidence type="ECO:0000313" key="2">
    <source>
        <dbReference type="EMBL" id="CAA9506617.1"/>
    </source>
</evidence>
<feature type="compositionally biased region" description="Basic residues" evidence="1">
    <location>
        <begin position="15"/>
        <end position="24"/>
    </location>
</feature>